<keyword evidence="6" id="KW-0464">Manganese</keyword>
<evidence type="ECO:0000256" key="6">
    <source>
        <dbReference type="ARBA" id="ARBA00023211"/>
    </source>
</evidence>
<organism evidence="8">
    <name type="scientific">Salvia splendens</name>
    <name type="common">Scarlet sage</name>
    <dbReference type="NCBI Taxonomy" id="180675"/>
    <lineage>
        <taxon>Eukaryota</taxon>
        <taxon>Viridiplantae</taxon>
        <taxon>Streptophyta</taxon>
        <taxon>Embryophyta</taxon>
        <taxon>Tracheophyta</taxon>
        <taxon>Spermatophyta</taxon>
        <taxon>Magnoliopsida</taxon>
        <taxon>eudicotyledons</taxon>
        <taxon>Gunneridae</taxon>
        <taxon>Pentapetalae</taxon>
        <taxon>asterids</taxon>
        <taxon>lamiids</taxon>
        <taxon>Lamiales</taxon>
        <taxon>Lamiaceae</taxon>
        <taxon>Nepetoideae</taxon>
        <taxon>Mentheae</taxon>
        <taxon>Salviinae</taxon>
        <taxon>Salvia</taxon>
        <taxon>Salvia subgen. Calosphace</taxon>
        <taxon>core Calosphace</taxon>
    </lineage>
</organism>
<dbReference type="Gene3D" id="3.30.70.360">
    <property type="match status" value="1"/>
</dbReference>
<dbReference type="PANTHER" id="PTHR32494">
    <property type="entry name" value="ALLANTOATE DEIMINASE-RELATED"/>
    <property type="match status" value="1"/>
</dbReference>
<evidence type="ECO:0000313" key="8">
    <source>
        <dbReference type="EMBL" id="KAG6393116.1"/>
    </source>
</evidence>
<dbReference type="NCBIfam" id="TIGR01879">
    <property type="entry name" value="hydantase"/>
    <property type="match status" value="1"/>
</dbReference>
<dbReference type="PANTHER" id="PTHR32494:SF19">
    <property type="entry name" value="ALLANTOATE DEIMINASE-RELATED"/>
    <property type="match status" value="1"/>
</dbReference>
<comment type="cofactor">
    <cofactor evidence="1">
        <name>Mn(2+)</name>
        <dbReference type="ChEBI" id="CHEBI:29035"/>
    </cofactor>
</comment>
<dbReference type="InterPro" id="IPR036264">
    <property type="entry name" value="Bact_exopeptidase_dim_dom"/>
</dbReference>
<dbReference type="Proteomes" id="UP000298416">
    <property type="component" value="Unassembled WGS sequence"/>
</dbReference>
<keyword evidence="7" id="KW-0732">Signal</keyword>
<comment type="subunit">
    <text evidence="2">Homodimer.</text>
</comment>
<sequence>MIPRICILILSLYLLAGISSQSNEYDATIRTMEEFSGYQIHEPSFYDSSSSSLSVDIETLQRQIDELSTFSDVPAPAVTRILYSEKDVQARGFVKNLMNISGLSVREDAVGNIFGRWVGSEPELAPVSTGSHIDAIPYSGKYDGVVGVLGAIEAINVLKRSGFKPKRSLEVIMFTSEEPTRFGISCLGSRLLAGSKELAQLLKRTVDGQNISFSDAAKFAGYTNSEDFSSVFLEKGSYSAFIELHIEQGPILEEEAISIGVVTAIAAPASIKVDFEGNGGHAGAVLMPKRNDAGLAAAELALAVEKHVLESGSIDTVGTVDTRDIDEQRRNLVIEKIHQSALSISKARNVELSEFKIVNQDPPALSEELITKATESACQELNMTYKKMISRAYHDSLFMARISPMGMIFIPCYKGYSHKPEEFAAQQDIANGVRVLALTLAKLSFS</sequence>
<keyword evidence="5" id="KW-0378">Hydrolase</keyword>
<dbReference type="GO" id="GO:0016813">
    <property type="term" value="F:hydrolase activity, acting on carbon-nitrogen (but not peptide) bonds, in linear amidines"/>
    <property type="evidence" value="ECO:0007669"/>
    <property type="project" value="InterPro"/>
</dbReference>
<evidence type="ECO:0000256" key="5">
    <source>
        <dbReference type="ARBA" id="ARBA00022801"/>
    </source>
</evidence>
<keyword evidence="4" id="KW-0479">Metal-binding</keyword>
<evidence type="ECO:0000256" key="3">
    <source>
        <dbReference type="ARBA" id="ARBA00022631"/>
    </source>
</evidence>
<dbReference type="Gene3D" id="3.40.630.10">
    <property type="entry name" value="Zn peptidases"/>
    <property type="match status" value="1"/>
</dbReference>
<evidence type="ECO:0000256" key="7">
    <source>
        <dbReference type="SAM" id="SignalP"/>
    </source>
</evidence>
<keyword evidence="3" id="KW-0659">Purine metabolism</keyword>
<protein>
    <recommendedName>
        <fullName evidence="10">Ureidoglycolate hydrolase</fullName>
    </recommendedName>
</protein>
<accession>A0A8X8Z625</accession>
<feature type="chain" id="PRO_5036462286" description="Ureidoglycolate hydrolase" evidence="7">
    <location>
        <begin position="21"/>
        <end position="446"/>
    </location>
</feature>
<keyword evidence="9" id="KW-1185">Reference proteome</keyword>
<dbReference type="EMBL" id="PNBA02000018">
    <property type="protein sequence ID" value="KAG6393116.1"/>
    <property type="molecule type" value="Genomic_DNA"/>
</dbReference>
<dbReference type="SUPFAM" id="SSF55031">
    <property type="entry name" value="Bacterial exopeptidase dimerisation domain"/>
    <property type="match status" value="1"/>
</dbReference>
<dbReference type="CDD" id="cd03884">
    <property type="entry name" value="M20_bAS"/>
    <property type="match status" value="1"/>
</dbReference>
<dbReference type="Pfam" id="PF01546">
    <property type="entry name" value="Peptidase_M20"/>
    <property type="match status" value="1"/>
</dbReference>
<dbReference type="SUPFAM" id="SSF53187">
    <property type="entry name" value="Zn-dependent exopeptidases"/>
    <property type="match status" value="1"/>
</dbReference>
<gene>
    <name evidence="8" type="ORF">SASPL_147348</name>
</gene>
<reference evidence="8" key="2">
    <citation type="submission" date="2020-08" db="EMBL/GenBank/DDBJ databases">
        <title>Plant Genome Project.</title>
        <authorList>
            <person name="Zhang R.-G."/>
        </authorList>
    </citation>
    <scope>NUCLEOTIDE SEQUENCE</scope>
    <source>
        <strain evidence="8">Huo1</strain>
        <tissue evidence="8">Leaf</tissue>
    </source>
</reference>
<evidence type="ECO:0000256" key="2">
    <source>
        <dbReference type="ARBA" id="ARBA00011738"/>
    </source>
</evidence>
<dbReference type="AlphaFoldDB" id="A0A8X8Z625"/>
<evidence type="ECO:0000256" key="1">
    <source>
        <dbReference type="ARBA" id="ARBA00001936"/>
    </source>
</evidence>
<proteinExistence type="predicted"/>
<dbReference type="GO" id="GO:0046872">
    <property type="term" value="F:metal ion binding"/>
    <property type="evidence" value="ECO:0007669"/>
    <property type="project" value="UniProtKB-KW"/>
</dbReference>
<dbReference type="PIRSF" id="PIRSF001235">
    <property type="entry name" value="Amidase_carbamoylase"/>
    <property type="match status" value="1"/>
</dbReference>
<dbReference type="GO" id="GO:0006144">
    <property type="term" value="P:purine nucleobase metabolic process"/>
    <property type="evidence" value="ECO:0007669"/>
    <property type="project" value="UniProtKB-KW"/>
</dbReference>
<dbReference type="InterPro" id="IPR002933">
    <property type="entry name" value="Peptidase_M20"/>
</dbReference>
<evidence type="ECO:0008006" key="10">
    <source>
        <dbReference type="Google" id="ProtNLM"/>
    </source>
</evidence>
<dbReference type="InterPro" id="IPR010158">
    <property type="entry name" value="Amidase_Cbmase"/>
</dbReference>
<comment type="caution">
    <text evidence="8">The sequence shown here is derived from an EMBL/GenBank/DDBJ whole genome shotgun (WGS) entry which is preliminary data.</text>
</comment>
<reference evidence="8" key="1">
    <citation type="submission" date="2018-01" db="EMBL/GenBank/DDBJ databases">
        <authorList>
            <person name="Mao J.F."/>
        </authorList>
    </citation>
    <scope>NUCLEOTIDE SEQUENCE</scope>
    <source>
        <strain evidence="8">Huo1</strain>
        <tissue evidence="8">Leaf</tissue>
    </source>
</reference>
<name>A0A8X8Z625_SALSN</name>
<feature type="signal peptide" evidence="7">
    <location>
        <begin position="1"/>
        <end position="20"/>
    </location>
</feature>
<evidence type="ECO:0000313" key="9">
    <source>
        <dbReference type="Proteomes" id="UP000298416"/>
    </source>
</evidence>
<evidence type="ECO:0000256" key="4">
    <source>
        <dbReference type="ARBA" id="ARBA00022723"/>
    </source>
</evidence>